<evidence type="ECO:0000256" key="1">
    <source>
        <dbReference type="ARBA" id="ARBA00001946"/>
    </source>
</evidence>
<dbReference type="EMBL" id="JBFOLK010000009">
    <property type="protein sequence ID" value="KAL2484823.1"/>
    <property type="molecule type" value="Genomic_DNA"/>
</dbReference>
<dbReference type="InterPro" id="IPR001441">
    <property type="entry name" value="UPP_synth-like"/>
</dbReference>
<dbReference type="PROSITE" id="PS01066">
    <property type="entry name" value="UPP_SYNTHASE"/>
    <property type="match status" value="1"/>
</dbReference>
<evidence type="ECO:0000313" key="5">
    <source>
        <dbReference type="Proteomes" id="UP001604336"/>
    </source>
</evidence>
<dbReference type="GO" id="GO:0000287">
    <property type="term" value="F:magnesium ion binding"/>
    <property type="evidence" value="ECO:0007669"/>
    <property type="project" value="UniProtKB-ARBA"/>
</dbReference>
<gene>
    <name evidence="4" type="ORF">Adt_29579</name>
</gene>
<proteinExistence type="inferred from homology"/>
<dbReference type="Proteomes" id="UP001604336">
    <property type="component" value="Unassembled WGS sequence"/>
</dbReference>
<comment type="caution">
    <text evidence="4">The sequence shown here is derived from an EMBL/GenBank/DDBJ whole genome shotgun (WGS) entry which is preliminary data.</text>
</comment>
<accession>A0ABD1RAG7</accession>
<dbReference type="SUPFAM" id="SSF64005">
    <property type="entry name" value="Undecaprenyl diphosphate synthase"/>
    <property type="match status" value="1"/>
</dbReference>
<dbReference type="GO" id="GO:0004659">
    <property type="term" value="F:prenyltransferase activity"/>
    <property type="evidence" value="ECO:0007669"/>
    <property type="project" value="UniProtKB-ARBA"/>
</dbReference>
<dbReference type="EC" id="2.5.1.-" evidence="3"/>
<evidence type="ECO:0000313" key="4">
    <source>
        <dbReference type="EMBL" id="KAL2484823.1"/>
    </source>
</evidence>
<dbReference type="AlphaFoldDB" id="A0ABD1RAG7"/>
<protein>
    <recommendedName>
        <fullName evidence="3">Alkyl transferase</fullName>
        <ecNumber evidence="3">2.5.1.-</ecNumber>
    </recommendedName>
</protein>
<organism evidence="4 5">
    <name type="scientific">Abeliophyllum distichum</name>
    <dbReference type="NCBI Taxonomy" id="126358"/>
    <lineage>
        <taxon>Eukaryota</taxon>
        <taxon>Viridiplantae</taxon>
        <taxon>Streptophyta</taxon>
        <taxon>Embryophyta</taxon>
        <taxon>Tracheophyta</taxon>
        <taxon>Spermatophyta</taxon>
        <taxon>Magnoliopsida</taxon>
        <taxon>eudicotyledons</taxon>
        <taxon>Gunneridae</taxon>
        <taxon>Pentapetalae</taxon>
        <taxon>asterids</taxon>
        <taxon>lamiids</taxon>
        <taxon>Lamiales</taxon>
        <taxon>Oleaceae</taxon>
        <taxon>Forsythieae</taxon>
        <taxon>Abeliophyllum</taxon>
    </lineage>
</organism>
<dbReference type="NCBIfam" id="TIGR00055">
    <property type="entry name" value="uppS"/>
    <property type="match status" value="1"/>
</dbReference>
<evidence type="ECO:0000256" key="2">
    <source>
        <dbReference type="ARBA" id="ARBA00022679"/>
    </source>
</evidence>
<dbReference type="HAMAP" id="MF_01139">
    <property type="entry name" value="ISPT"/>
    <property type="match status" value="1"/>
</dbReference>
<dbReference type="PANTHER" id="PTHR10291">
    <property type="entry name" value="DEHYDRODOLICHYL DIPHOSPHATE SYNTHASE FAMILY MEMBER"/>
    <property type="match status" value="1"/>
</dbReference>
<evidence type="ECO:0000256" key="3">
    <source>
        <dbReference type="RuleBase" id="RU363018"/>
    </source>
</evidence>
<dbReference type="CDD" id="cd00475">
    <property type="entry name" value="Cis_IPPS"/>
    <property type="match status" value="1"/>
</dbReference>
<sequence>MRSLQLQLSLTPSLFKPKLLSHLPYPILRLRSPPVASLPRNAISISQSQQTGVVQNGALEEEYSVSLPEGLLRELMPTHVAVIMDGNRRWARMRGLPIWSGYEAGVRALRRLVELCCKWEIRVLTVFAFLSNNWFRPKVETDFLMGLFERGLRDELENFTKAGIRISVIGDSAKLPKPLQVLITDALEVTKNNSRLHLIVAVNYSGQKDIVQACQSISLKVKDGVVKPEDINEFLIEDELETNCTDFPCPDLLIRTSGELRISNFLLWQLAYTELYFAHTHWPDFGEDEFLEALSSFQQRQRRYGGQNS</sequence>
<dbReference type="GO" id="GO:0009507">
    <property type="term" value="C:chloroplast"/>
    <property type="evidence" value="ECO:0007669"/>
    <property type="project" value="UniProtKB-ARBA"/>
</dbReference>
<dbReference type="Gene3D" id="3.40.1180.10">
    <property type="entry name" value="Decaprenyl diphosphate synthase-like"/>
    <property type="match status" value="1"/>
</dbReference>
<comment type="similarity">
    <text evidence="3">Belongs to the UPP synthase family.</text>
</comment>
<keyword evidence="5" id="KW-1185">Reference proteome</keyword>
<dbReference type="PANTHER" id="PTHR10291:SF0">
    <property type="entry name" value="DEHYDRODOLICHYL DIPHOSPHATE SYNTHASE 2"/>
    <property type="match status" value="1"/>
</dbReference>
<dbReference type="InterPro" id="IPR018520">
    <property type="entry name" value="UPP_synth-like_CS"/>
</dbReference>
<comment type="cofactor">
    <cofactor evidence="1">
        <name>Mg(2+)</name>
        <dbReference type="ChEBI" id="CHEBI:18420"/>
    </cofactor>
</comment>
<keyword evidence="2 3" id="KW-0808">Transferase</keyword>
<dbReference type="Pfam" id="PF01255">
    <property type="entry name" value="Prenyltransf"/>
    <property type="match status" value="1"/>
</dbReference>
<dbReference type="InterPro" id="IPR036424">
    <property type="entry name" value="UPP_synth-like_sf"/>
</dbReference>
<reference evidence="5" key="1">
    <citation type="submission" date="2024-07" db="EMBL/GenBank/DDBJ databases">
        <title>Two chromosome-level genome assemblies of Korean endemic species Abeliophyllum distichum and Forsythia ovata (Oleaceae).</title>
        <authorList>
            <person name="Jang H."/>
        </authorList>
    </citation>
    <scope>NUCLEOTIDE SEQUENCE [LARGE SCALE GENOMIC DNA]</scope>
</reference>
<name>A0ABD1RAG7_9LAMI</name>
<dbReference type="FunFam" id="3.40.1180.10:FF:000001">
    <property type="entry name" value="(2E,6E)-farnesyl-diphosphate-specific ditrans,polycis-undecaprenyl-diphosphate synthase"/>
    <property type="match status" value="1"/>
</dbReference>